<reference evidence="4" key="1">
    <citation type="journal article" date="2019" name="Int. J. Syst. Evol. Microbiol.">
        <title>The Global Catalogue of Microorganisms (GCM) 10K type strain sequencing project: providing services to taxonomists for standard genome sequencing and annotation.</title>
        <authorList>
            <consortium name="The Broad Institute Genomics Platform"/>
            <consortium name="The Broad Institute Genome Sequencing Center for Infectious Disease"/>
            <person name="Wu L."/>
            <person name="Ma J."/>
        </authorList>
    </citation>
    <scope>NUCLEOTIDE SEQUENCE [LARGE SCALE GENOMIC DNA]</scope>
    <source>
        <strain evidence="4">NBRC 110044</strain>
    </source>
</reference>
<proteinExistence type="predicted"/>
<comment type="caution">
    <text evidence="3">The sequence shown here is derived from an EMBL/GenBank/DDBJ whole genome shotgun (WGS) entry which is preliminary data.</text>
</comment>
<dbReference type="Pfam" id="PF00174">
    <property type="entry name" value="Oxidored_molyb"/>
    <property type="match status" value="1"/>
</dbReference>
<dbReference type="Proteomes" id="UP001156706">
    <property type="component" value="Unassembled WGS sequence"/>
</dbReference>
<evidence type="ECO:0000313" key="3">
    <source>
        <dbReference type="EMBL" id="GLR12725.1"/>
    </source>
</evidence>
<gene>
    <name evidence="3" type="ORF">GCM10007907_15150</name>
</gene>
<keyword evidence="1" id="KW-0732">Signal</keyword>
<dbReference type="EMBL" id="BSOG01000002">
    <property type="protein sequence ID" value="GLR12725.1"/>
    <property type="molecule type" value="Genomic_DNA"/>
</dbReference>
<sequence>MIYRSMLIRSLLFGAALASTQPSLALDKPVGRTALTISGKVGKPNDGPRAVFDMAMLAKLPQQTFTTKTPWYPQPVKFTGPLLRDVLAAAGASGSKIVAVALNDYKTEIPFADAQQHDVIVARLMNDKPMPVREKGPLFIVYPFDTKTELRAEIYYNRSAWQLNALQVQ</sequence>
<accession>A0ABQ5YCN5</accession>
<keyword evidence="4" id="KW-1185">Reference proteome</keyword>
<name>A0ABQ5YCN5_9NEIS</name>
<dbReference type="SUPFAM" id="SSF56524">
    <property type="entry name" value="Oxidoreductase molybdopterin-binding domain"/>
    <property type="match status" value="1"/>
</dbReference>
<feature type="signal peptide" evidence="1">
    <location>
        <begin position="1"/>
        <end position="25"/>
    </location>
</feature>
<feature type="domain" description="Oxidoreductase molybdopterin-binding" evidence="2">
    <location>
        <begin position="68"/>
        <end position="143"/>
    </location>
</feature>
<feature type="chain" id="PRO_5045748656" evidence="1">
    <location>
        <begin position="26"/>
        <end position="169"/>
    </location>
</feature>
<organism evidence="3 4">
    <name type="scientific">Chitinimonas prasina</name>
    <dbReference type="NCBI Taxonomy" id="1434937"/>
    <lineage>
        <taxon>Bacteria</taxon>
        <taxon>Pseudomonadati</taxon>
        <taxon>Pseudomonadota</taxon>
        <taxon>Betaproteobacteria</taxon>
        <taxon>Neisseriales</taxon>
        <taxon>Chitinibacteraceae</taxon>
        <taxon>Chitinimonas</taxon>
    </lineage>
</organism>
<protein>
    <submittedName>
        <fullName evidence="3">Oxidoreductase</fullName>
    </submittedName>
</protein>
<dbReference type="InterPro" id="IPR036374">
    <property type="entry name" value="OxRdtase_Mopterin-bd_sf"/>
</dbReference>
<evidence type="ECO:0000313" key="4">
    <source>
        <dbReference type="Proteomes" id="UP001156706"/>
    </source>
</evidence>
<dbReference type="Gene3D" id="3.90.420.10">
    <property type="entry name" value="Oxidoreductase, molybdopterin-binding domain"/>
    <property type="match status" value="1"/>
</dbReference>
<dbReference type="InterPro" id="IPR000572">
    <property type="entry name" value="OxRdtase_Mopterin-bd_dom"/>
</dbReference>
<evidence type="ECO:0000259" key="2">
    <source>
        <dbReference type="Pfam" id="PF00174"/>
    </source>
</evidence>
<evidence type="ECO:0000256" key="1">
    <source>
        <dbReference type="SAM" id="SignalP"/>
    </source>
</evidence>
<dbReference type="RefSeq" id="WP_308446999.1">
    <property type="nucleotide sequence ID" value="NZ_BSOG01000002.1"/>
</dbReference>